<organism evidence="3 4">
    <name type="scientific">Rohdeia mirabilis</name>
    <dbReference type="NCBI Taxonomy" id="2528008"/>
    <lineage>
        <taxon>Bacteria</taxon>
        <taxon>Pseudomonadati</taxon>
        <taxon>Planctomycetota</taxon>
        <taxon>Planctomycetia</taxon>
        <taxon>Planctomycetia incertae sedis</taxon>
        <taxon>Rohdeia</taxon>
    </lineage>
</organism>
<reference evidence="3 4" key="1">
    <citation type="submission" date="2019-02" db="EMBL/GenBank/DDBJ databases">
        <title>Deep-cultivation of Planctomycetes and their phenomic and genomic characterization uncovers novel biology.</title>
        <authorList>
            <person name="Wiegand S."/>
            <person name="Jogler M."/>
            <person name="Boedeker C."/>
            <person name="Pinto D."/>
            <person name="Vollmers J."/>
            <person name="Rivas-Marin E."/>
            <person name="Kohn T."/>
            <person name="Peeters S.H."/>
            <person name="Heuer A."/>
            <person name="Rast P."/>
            <person name="Oberbeckmann S."/>
            <person name="Bunk B."/>
            <person name="Jeske O."/>
            <person name="Meyerdierks A."/>
            <person name="Storesund J.E."/>
            <person name="Kallscheuer N."/>
            <person name="Luecker S."/>
            <person name="Lage O.M."/>
            <person name="Pohl T."/>
            <person name="Merkel B.J."/>
            <person name="Hornburger P."/>
            <person name="Mueller R.-W."/>
            <person name="Bruemmer F."/>
            <person name="Labrenz M."/>
            <person name="Spormann A.M."/>
            <person name="Op den Camp H."/>
            <person name="Overmann J."/>
            <person name="Amann R."/>
            <person name="Jetten M.S.M."/>
            <person name="Mascher T."/>
            <person name="Medema M.H."/>
            <person name="Devos D.P."/>
            <person name="Kaster A.-K."/>
            <person name="Ovreas L."/>
            <person name="Rohde M."/>
            <person name="Galperin M.Y."/>
            <person name="Jogler C."/>
        </authorList>
    </citation>
    <scope>NUCLEOTIDE SEQUENCE [LARGE SCALE GENOMIC DNA]</scope>
    <source>
        <strain evidence="3 4">Pla163</strain>
    </source>
</reference>
<feature type="coiled-coil region" evidence="1">
    <location>
        <begin position="27"/>
        <end position="58"/>
    </location>
</feature>
<dbReference type="SUPFAM" id="SSF52821">
    <property type="entry name" value="Rhodanese/Cell cycle control phosphatase"/>
    <property type="match status" value="1"/>
</dbReference>
<sequence length="182" mass="19201">MEYFALFFAFLAFLVATSAAKKGGVSKQDLDDARRDARRDAQNLAEEVQRELAATRALLAEVAAGTALDRDQILEGRLWRDVDAREGQRLVEGGEKLHLLDVRSPGETATGIIPGAQLIPIEQLEARLAEVPKGAGAMLVYCAGGGRSAAACELLASQGYAGLHNLAGGMGSWSGPVARPNA</sequence>
<dbReference type="PANTHER" id="PTHR44086:SF10">
    <property type="entry name" value="THIOSULFATE SULFURTRANSFERASE_RHODANESE-LIKE DOMAIN-CONTAINING PROTEIN 3"/>
    <property type="match status" value="1"/>
</dbReference>
<dbReference type="Proteomes" id="UP000319342">
    <property type="component" value="Chromosome"/>
</dbReference>
<feature type="domain" description="Rhodanese" evidence="2">
    <location>
        <begin position="93"/>
        <end position="179"/>
    </location>
</feature>
<dbReference type="InterPro" id="IPR036873">
    <property type="entry name" value="Rhodanese-like_dom_sf"/>
</dbReference>
<keyword evidence="4" id="KW-1185">Reference proteome</keyword>
<evidence type="ECO:0000313" key="4">
    <source>
        <dbReference type="Proteomes" id="UP000319342"/>
    </source>
</evidence>
<dbReference type="AlphaFoldDB" id="A0A518D3M1"/>
<dbReference type="GO" id="GO:0016779">
    <property type="term" value="F:nucleotidyltransferase activity"/>
    <property type="evidence" value="ECO:0007669"/>
    <property type="project" value="UniProtKB-KW"/>
</dbReference>
<dbReference type="PANTHER" id="PTHR44086">
    <property type="entry name" value="THIOSULFATE SULFURTRANSFERASE RDL2, MITOCHONDRIAL-RELATED"/>
    <property type="match status" value="1"/>
</dbReference>
<evidence type="ECO:0000313" key="3">
    <source>
        <dbReference type="EMBL" id="QDU86082.1"/>
    </source>
</evidence>
<protein>
    <submittedName>
        <fullName evidence="3">Putative adenylyltransferase/sulfurtransferase MoeZ</fullName>
    </submittedName>
</protein>
<keyword evidence="1" id="KW-0175">Coiled coil</keyword>
<dbReference type="SMART" id="SM00450">
    <property type="entry name" value="RHOD"/>
    <property type="match status" value="1"/>
</dbReference>
<gene>
    <name evidence="3" type="primary">moeZ_4</name>
    <name evidence="3" type="ORF">Pla163_32310</name>
</gene>
<dbReference type="PROSITE" id="PS50206">
    <property type="entry name" value="RHODANESE_3"/>
    <property type="match status" value="1"/>
</dbReference>
<proteinExistence type="predicted"/>
<dbReference type="Pfam" id="PF00581">
    <property type="entry name" value="Rhodanese"/>
    <property type="match status" value="1"/>
</dbReference>
<keyword evidence="3" id="KW-0548">Nucleotidyltransferase</keyword>
<dbReference type="CDD" id="cd00158">
    <property type="entry name" value="RHOD"/>
    <property type="match status" value="1"/>
</dbReference>
<dbReference type="EMBL" id="CP036290">
    <property type="protein sequence ID" value="QDU86082.1"/>
    <property type="molecule type" value="Genomic_DNA"/>
</dbReference>
<accession>A0A518D3M1</accession>
<dbReference type="OrthoDB" id="9800872at2"/>
<dbReference type="GO" id="GO:0004792">
    <property type="term" value="F:thiosulfate-cyanide sulfurtransferase activity"/>
    <property type="evidence" value="ECO:0007669"/>
    <property type="project" value="TreeGrafter"/>
</dbReference>
<dbReference type="RefSeq" id="WP_145190664.1">
    <property type="nucleotide sequence ID" value="NZ_CP036290.1"/>
</dbReference>
<keyword evidence="3" id="KW-0808">Transferase</keyword>
<evidence type="ECO:0000256" key="1">
    <source>
        <dbReference type="SAM" id="Coils"/>
    </source>
</evidence>
<dbReference type="Gene3D" id="3.40.250.10">
    <property type="entry name" value="Rhodanese-like domain"/>
    <property type="match status" value="1"/>
</dbReference>
<dbReference type="InterPro" id="IPR001763">
    <property type="entry name" value="Rhodanese-like_dom"/>
</dbReference>
<evidence type="ECO:0000259" key="2">
    <source>
        <dbReference type="PROSITE" id="PS50206"/>
    </source>
</evidence>
<name>A0A518D3M1_9BACT</name>